<dbReference type="SUPFAM" id="SSF51735">
    <property type="entry name" value="NAD(P)-binding Rossmann-fold domains"/>
    <property type="match status" value="1"/>
</dbReference>
<dbReference type="InterPro" id="IPR014026">
    <property type="entry name" value="UDP-Glc/GDP-Man_DH_dimer"/>
</dbReference>
<comment type="catalytic activity">
    <reaction evidence="6 7">
        <text>UDP-alpha-D-glucose + 2 NAD(+) + H2O = UDP-alpha-D-glucuronate + 2 NADH + 3 H(+)</text>
        <dbReference type="Rhea" id="RHEA:23596"/>
        <dbReference type="ChEBI" id="CHEBI:15377"/>
        <dbReference type="ChEBI" id="CHEBI:15378"/>
        <dbReference type="ChEBI" id="CHEBI:57540"/>
        <dbReference type="ChEBI" id="CHEBI:57945"/>
        <dbReference type="ChEBI" id="CHEBI:58052"/>
        <dbReference type="ChEBI" id="CHEBI:58885"/>
        <dbReference type="EC" id="1.1.1.22"/>
    </reaction>
</comment>
<dbReference type="Pfam" id="PF03720">
    <property type="entry name" value="UDPG_MGDP_dh_C"/>
    <property type="match status" value="1"/>
</dbReference>
<dbReference type="Gene3D" id="1.20.5.100">
    <property type="entry name" value="Cytochrome c1, transmembrane anchor, C-terminal"/>
    <property type="match status" value="1"/>
</dbReference>
<dbReference type="EC" id="1.1.1.22" evidence="3 7"/>
<dbReference type="Proteomes" id="UP001500383">
    <property type="component" value="Unassembled WGS sequence"/>
</dbReference>
<comment type="pathway">
    <text evidence="1">Nucleotide-sugar biosynthesis; UDP-alpha-D-glucuronate biosynthesis; UDP-alpha-D-glucuronate from UDP-alpha-D-glucose: step 1/1.</text>
</comment>
<keyword evidence="4 7" id="KW-0560">Oxidoreductase</keyword>
<dbReference type="PIRSF" id="PIRSF500134">
    <property type="entry name" value="UDPglc_DH_bac"/>
    <property type="match status" value="1"/>
</dbReference>
<evidence type="ECO:0000256" key="4">
    <source>
        <dbReference type="ARBA" id="ARBA00023002"/>
    </source>
</evidence>
<dbReference type="Pfam" id="PF03721">
    <property type="entry name" value="UDPG_MGDP_dh_N"/>
    <property type="match status" value="1"/>
</dbReference>
<organism evidence="9 10">
    <name type="scientific">Dietzia cercidiphylli</name>
    <dbReference type="NCBI Taxonomy" id="498199"/>
    <lineage>
        <taxon>Bacteria</taxon>
        <taxon>Bacillati</taxon>
        <taxon>Actinomycetota</taxon>
        <taxon>Actinomycetes</taxon>
        <taxon>Mycobacteriales</taxon>
        <taxon>Dietziaceae</taxon>
        <taxon>Dietzia</taxon>
    </lineage>
</organism>
<gene>
    <name evidence="9" type="ORF">GCM10009831_29210</name>
</gene>
<dbReference type="InterPro" id="IPR008927">
    <property type="entry name" value="6-PGluconate_DH-like_C_sf"/>
</dbReference>
<evidence type="ECO:0000256" key="3">
    <source>
        <dbReference type="ARBA" id="ARBA00012954"/>
    </source>
</evidence>
<dbReference type="InterPro" id="IPR001732">
    <property type="entry name" value="UDP-Glc/GDP-Man_DH_N"/>
</dbReference>
<evidence type="ECO:0000313" key="10">
    <source>
        <dbReference type="Proteomes" id="UP001500383"/>
    </source>
</evidence>
<comment type="similarity">
    <text evidence="2 7">Belongs to the UDP-glucose/GDP-mannose dehydrogenase family.</text>
</comment>
<evidence type="ECO:0000256" key="2">
    <source>
        <dbReference type="ARBA" id="ARBA00006601"/>
    </source>
</evidence>
<name>A0ABP4V742_9ACTN</name>
<dbReference type="SUPFAM" id="SSF48179">
    <property type="entry name" value="6-phosphogluconate dehydrogenase C-terminal domain-like"/>
    <property type="match status" value="1"/>
</dbReference>
<sequence length="444" mass="47067">MRMTVFGTGYLGTTHAACMAELGHEVLGVDVDEAKIERLRAGEVPFYEPGLPEILRRQVEAGRVRFTTDYAEAAEFADLHFIGVGTPQRKGEFAADTSYVEDVVARLAPLLTADAVLVGKSTVPVGTAARLQEIADWHAPAGVHVEVAWNPEFLREGFAVADTLTPDRIVIGVREPGGPVEETVRGAYAPILDSDPCPVIVTDLATAELVKVSANAFLATKISFINAVSEVCEAAGADVTVLADAIGMDPRIGRRFLGAGLGFGGGCLPKDIRAFMARAGELGADQAMSFLREVDSINMRRRERMVDLATEACGGMLIGKTIAVLGAAFKPDSDDVRDSPALNVAGMLSLKGAQAVVYDPQALDNARALFPTLAYADSAIEACEGADVVLVATEWAEFLELDPAAVTAVARGRIMLDGRNCMPADDWRAAGWTYRALGRGVSAS</sequence>
<keyword evidence="5 7" id="KW-0520">NAD</keyword>
<dbReference type="SUPFAM" id="SSF52413">
    <property type="entry name" value="UDP-glucose/GDP-mannose dehydrogenase C-terminal domain"/>
    <property type="match status" value="1"/>
</dbReference>
<reference evidence="10" key="1">
    <citation type="journal article" date="2019" name="Int. J. Syst. Evol. Microbiol.">
        <title>The Global Catalogue of Microorganisms (GCM) 10K type strain sequencing project: providing services to taxonomists for standard genome sequencing and annotation.</title>
        <authorList>
            <consortium name="The Broad Institute Genomics Platform"/>
            <consortium name="The Broad Institute Genome Sequencing Center for Infectious Disease"/>
            <person name="Wu L."/>
            <person name="Ma J."/>
        </authorList>
    </citation>
    <scope>NUCLEOTIDE SEQUENCE [LARGE SCALE GENOMIC DNA]</scope>
    <source>
        <strain evidence="10">JCM 16002</strain>
    </source>
</reference>
<evidence type="ECO:0000256" key="7">
    <source>
        <dbReference type="PIRNR" id="PIRNR000124"/>
    </source>
</evidence>
<evidence type="ECO:0000256" key="5">
    <source>
        <dbReference type="ARBA" id="ARBA00023027"/>
    </source>
</evidence>
<keyword evidence="10" id="KW-1185">Reference proteome</keyword>
<comment type="caution">
    <text evidence="9">The sequence shown here is derived from an EMBL/GenBank/DDBJ whole genome shotgun (WGS) entry which is preliminary data.</text>
</comment>
<dbReference type="Gene3D" id="3.40.50.720">
    <property type="entry name" value="NAD(P)-binding Rossmann-like Domain"/>
    <property type="match status" value="2"/>
</dbReference>
<proteinExistence type="inferred from homology"/>
<dbReference type="PANTHER" id="PTHR43750">
    <property type="entry name" value="UDP-GLUCOSE 6-DEHYDROGENASE TUAD"/>
    <property type="match status" value="1"/>
</dbReference>
<dbReference type="InterPro" id="IPR036220">
    <property type="entry name" value="UDP-Glc/GDP-Man_DH_C_sf"/>
</dbReference>
<dbReference type="InterPro" id="IPR017476">
    <property type="entry name" value="UDP-Glc/GDP-Man"/>
</dbReference>
<evidence type="ECO:0000256" key="1">
    <source>
        <dbReference type="ARBA" id="ARBA00004701"/>
    </source>
</evidence>
<dbReference type="EMBL" id="BAAAQG010000015">
    <property type="protein sequence ID" value="GAA1717404.1"/>
    <property type="molecule type" value="Genomic_DNA"/>
</dbReference>
<evidence type="ECO:0000259" key="8">
    <source>
        <dbReference type="SMART" id="SM00984"/>
    </source>
</evidence>
<dbReference type="NCBIfam" id="TIGR03026">
    <property type="entry name" value="NDP-sugDHase"/>
    <property type="match status" value="1"/>
</dbReference>
<dbReference type="SMART" id="SM00984">
    <property type="entry name" value="UDPG_MGDP_dh_C"/>
    <property type="match status" value="1"/>
</dbReference>
<dbReference type="InterPro" id="IPR028357">
    <property type="entry name" value="UDPglc_DH_bac"/>
</dbReference>
<evidence type="ECO:0000313" key="9">
    <source>
        <dbReference type="EMBL" id="GAA1717404.1"/>
    </source>
</evidence>
<dbReference type="PANTHER" id="PTHR43750:SF3">
    <property type="entry name" value="UDP-GLUCOSE 6-DEHYDROGENASE TUAD"/>
    <property type="match status" value="1"/>
</dbReference>
<dbReference type="InterPro" id="IPR036291">
    <property type="entry name" value="NAD(P)-bd_dom_sf"/>
</dbReference>
<accession>A0ABP4V742</accession>
<protein>
    <recommendedName>
        <fullName evidence="3 7">UDP-glucose 6-dehydrogenase</fullName>
        <ecNumber evidence="3 7">1.1.1.22</ecNumber>
    </recommendedName>
</protein>
<dbReference type="RefSeq" id="WP_344392999.1">
    <property type="nucleotide sequence ID" value="NZ_BAAAQG010000015.1"/>
</dbReference>
<evidence type="ECO:0000256" key="6">
    <source>
        <dbReference type="ARBA" id="ARBA00047473"/>
    </source>
</evidence>
<dbReference type="Pfam" id="PF00984">
    <property type="entry name" value="UDPG_MGDP_dh"/>
    <property type="match status" value="1"/>
</dbReference>
<dbReference type="PIRSF" id="PIRSF000124">
    <property type="entry name" value="UDPglc_GDPman_dh"/>
    <property type="match status" value="1"/>
</dbReference>
<dbReference type="InterPro" id="IPR014027">
    <property type="entry name" value="UDP-Glc/GDP-Man_DH_C"/>
</dbReference>
<feature type="domain" description="UDP-glucose/GDP-mannose dehydrogenase C-terminal" evidence="8">
    <location>
        <begin position="323"/>
        <end position="424"/>
    </location>
</feature>